<dbReference type="InterPro" id="IPR036388">
    <property type="entry name" value="WH-like_DNA-bd_sf"/>
</dbReference>
<dbReference type="KEGG" id="acom:CEW83_06660"/>
<dbReference type="PROSITE" id="PS50931">
    <property type="entry name" value="HTH_LYSR"/>
    <property type="match status" value="1"/>
</dbReference>
<dbReference type="AlphaFoldDB" id="A0A2U8GN45"/>
<dbReference type="Pfam" id="PF03466">
    <property type="entry name" value="LysR_substrate"/>
    <property type="match status" value="1"/>
</dbReference>
<dbReference type="InterPro" id="IPR005119">
    <property type="entry name" value="LysR_subst-bd"/>
</dbReference>
<dbReference type="EMBL" id="CP022187">
    <property type="protein sequence ID" value="AWI74944.1"/>
    <property type="molecule type" value="Genomic_DNA"/>
</dbReference>
<evidence type="ECO:0000313" key="6">
    <source>
        <dbReference type="EMBL" id="AWI74944.1"/>
    </source>
</evidence>
<keyword evidence="2" id="KW-0805">Transcription regulation</keyword>
<evidence type="ECO:0000259" key="5">
    <source>
        <dbReference type="PROSITE" id="PS50931"/>
    </source>
</evidence>
<dbReference type="Gene3D" id="3.40.190.290">
    <property type="match status" value="1"/>
</dbReference>
<accession>A0A2U8GN45</accession>
<protein>
    <submittedName>
        <fullName evidence="6">Transcriptional regulator ArgP</fullName>
    </submittedName>
</protein>
<evidence type="ECO:0000256" key="2">
    <source>
        <dbReference type="ARBA" id="ARBA00023015"/>
    </source>
</evidence>
<dbReference type="GO" id="GO:0003700">
    <property type="term" value="F:DNA-binding transcription factor activity"/>
    <property type="evidence" value="ECO:0007669"/>
    <property type="project" value="InterPro"/>
</dbReference>
<dbReference type="InterPro" id="IPR036390">
    <property type="entry name" value="WH_DNA-bd_sf"/>
</dbReference>
<gene>
    <name evidence="6" type="ORF">CEW83_06660</name>
</gene>
<dbReference type="SUPFAM" id="SSF53850">
    <property type="entry name" value="Periplasmic binding protein-like II"/>
    <property type="match status" value="1"/>
</dbReference>
<dbReference type="InterPro" id="IPR050176">
    <property type="entry name" value="LTTR"/>
</dbReference>
<comment type="similarity">
    <text evidence="1">Belongs to the LysR transcriptional regulatory family.</text>
</comment>
<dbReference type="PANTHER" id="PTHR30579">
    <property type="entry name" value="TRANSCRIPTIONAL REGULATOR"/>
    <property type="match status" value="1"/>
</dbReference>
<dbReference type="Proteomes" id="UP000244930">
    <property type="component" value="Chromosome"/>
</dbReference>
<keyword evidence="7" id="KW-1185">Reference proteome</keyword>
<evidence type="ECO:0000313" key="7">
    <source>
        <dbReference type="Proteomes" id="UP000244930"/>
    </source>
</evidence>
<dbReference type="RefSeq" id="WP_108948652.1">
    <property type="nucleotide sequence ID" value="NZ_CP022187.1"/>
</dbReference>
<evidence type="ECO:0000256" key="4">
    <source>
        <dbReference type="ARBA" id="ARBA00023163"/>
    </source>
</evidence>
<dbReference type="NCBIfam" id="TIGR03298">
    <property type="entry name" value="argP"/>
    <property type="match status" value="1"/>
</dbReference>
<feature type="domain" description="HTH lysR-type" evidence="5">
    <location>
        <begin position="1"/>
        <end position="57"/>
    </location>
</feature>
<dbReference type="NCBIfam" id="NF002964">
    <property type="entry name" value="PRK03635.1"/>
    <property type="match status" value="1"/>
</dbReference>
<dbReference type="Pfam" id="PF00126">
    <property type="entry name" value="HTH_1"/>
    <property type="match status" value="1"/>
</dbReference>
<dbReference type="GO" id="GO:0003677">
    <property type="term" value="F:DNA binding"/>
    <property type="evidence" value="ECO:0007669"/>
    <property type="project" value="UniProtKB-KW"/>
</dbReference>
<keyword evidence="3" id="KW-0238">DNA-binding</keyword>
<name>A0A2U8GN45_9RHOO</name>
<evidence type="ECO:0000256" key="1">
    <source>
        <dbReference type="ARBA" id="ARBA00009437"/>
    </source>
</evidence>
<evidence type="ECO:0000256" key="3">
    <source>
        <dbReference type="ARBA" id="ARBA00023125"/>
    </source>
</evidence>
<dbReference type="SUPFAM" id="SSF46785">
    <property type="entry name" value="Winged helix' DNA-binding domain"/>
    <property type="match status" value="1"/>
</dbReference>
<organism evidence="6 7">
    <name type="scientific">Parazoarcus communis</name>
    <dbReference type="NCBI Taxonomy" id="41977"/>
    <lineage>
        <taxon>Bacteria</taxon>
        <taxon>Pseudomonadati</taxon>
        <taxon>Pseudomonadota</taxon>
        <taxon>Betaproteobacteria</taxon>
        <taxon>Rhodocyclales</taxon>
        <taxon>Zoogloeaceae</taxon>
        <taxon>Parazoarcus</taxon>
    </lineage>
</organism>
<dbReference type="PRINTS" id="PR00039">
    <property type="entry name" value="HTHLYSR"/>
</dbReference>
<dbReference type="PANTHER" id="PTHR30579:SF2">
    <property type="entry name" value="HTH-TYPE TRANSCRIPTIONAL REGULATOR ARGP"/>
    <property type="match status" value="1"/>
</dbReference>
<reference evidence="6 7" key="1">
    <citation type="submission" date="2017-06" db="EMBL/GenBank/DDBJ databases">
        <title>Azoarcus.</title>
        <authorList>
            <person name="Woo J.-H."/>
            <person name="Kim H.-S."/>
        </authorList>
    </citation>
    <scope>NUCLEOTIDE SEQUENCE [LARGE SCALE GENOMIC DNA]</scope>
    <source>
        <strain evidence="6 7">TSPY31</strain>
    </source>
</reference>
<keyword evidence="4" id="KW-0804">Transcription</keyword>
<dbReference type="InterPro" id="IPR017685">
    <property type="entry name" value="ArgP"/>
</dbReference>
<sequence>MLDLRLQAFEAVLKEGGFERAARHLNLTQSAVSQRVKLLEAELGQALLVRSKPVQPTPAGRRLLPYLTQLRLVEAEAQRALHPGAKGQPLRLPIGINADSLATWFLPAVEHVVREERLVLDCVVDDQDHTHALLANGDVLGCVSTRADPMRGCAVMRLGVMRYLCVASPEFRARHFPSGLTRAALGRAPAIVYGRNDDMHDLFLRNQFGLDAGHYPYHVVPSSEGFLAFAKNALGYGFVPEIQVVDALAAGSLVDLAPTQQETVELYWHHWQVQSSVMAQFSRDLVTGAARALELPSVDDTAAR</sequence>
<proteinExistence type="inferred from homology"/>
<dbReference type="NCBIfam" id="NF009888">
    <property type="entry name" value="PRK13348.1"/>
    <property type="match status" value="1"/>
</dbReference>
<dbReference type="Gene3D" id="1.10.10.10">
    <property type="entry name" value="Winged helix-like DNA-binding domain superfamily/Winged helix DNA-binding domain"/>
    <property type="match status" value="1"/>
</dbReference>
<dbReference type="InterPro" id="IPR000847">
    <property type="entry name" value="LysR_HTH_N"/>
</dbReference>